<dbReference type="GO" id="GO:0005634">
    <property type="term" value="C:nucleus"/>
    <property type="evidence" value="ECO:0007669"/>
    <property type="project" value="UniProtKB-SubCell"/>
</dbReference>
<dbReference type="EMBL" id="AKIJ01000007">
    <property type="protein sequence ID" value="KFG25126.1"/>
    <property type="molecule type" value="Genomic_DNA"/>
</dbReference>
<keyword evidence="2 8" id="KW-0963">Cytoplasm</keyword>
<dbReference type="GO" id="GO:0005737">
    <property type="term" value="C:cytoplasm"/>
    <property type="evidence" value="ECO:0007669"/>
    <property type="project" value="UniProtKB-SubCell"/>
</dbReference>
<dbReference type="GO" id="GO:0019774">
    <property type="term" value="C:proteasome core complex, beta-subunit complex"/>
    <property type="evidence" value="ECO:0007669"/>
    <property type="project" value="UniProtKB-ARBA"/>
</dbReference>
<dbReference type="InterPro" id="IPR029055">
    <property type="entry name" value="Ntn_hydrolases_N"/>
</dbReference>
<dbReference type="HOGENOM" id="CLU_035750_5_2_1"/>
<keyword evidence="6 8" id="KW-0647">Proteasome</keyword>
<comment type="catalytic activity">
    <reaction evidence="1">
        <text>Cleavage of peptide bonds with very broad specificity.</text>
        <dbReference type="EC" id="3.4.25.1"/>
    </reaction>
</comment>
<evidence type="ECO:0000256" key="7">
    <source>
        <dbReference type="PIRSR" id="PIRSR600243-1"/>
    </source>
</evidence>
<dbReference type="PANTHER" id="PTHR32194">
    <property type="entry name" value="METALLOPROTEASE TLDD"/>
    <property type="match status" value="1"/>
</dbReference>
<keyword evidence="4" id="KW-0888">Threonine protease</keyword>
<dbReference type="InterPro" id="IPR001353">
    <property type="entry name" value="Proteasome_sua/b"/>
</dbReference>
<feature type="active site" description="Nucleophile" evidence="7">
    <location>
        <position position="22"/>
    </location>
</feature>
<evidence type="ECO:0000313" key="9">
    <source>
        <dbReference type="EMBL" id="EHY66902.1"/>
    </source>
</evidence>
<proteinExistence type="inferred from homology"/>
<keyword evidence="11" id="KW-1185">Reference proteome</keyword>
<accession>A0A086IZ08</accession>
<dbReference type="PROSITE" id="PS51476">
    <property type="entry name" value="PROTEASOME_BETA_2"/>
    <property type="match status" value="1"/>
</dbReference>
<evidence type="ECO:0000256" key="8">
    <source>
        <dbReference type="RuleBase" id="RU004203"/>
    </source>
</evidence>
<dbReference type="PANTHER" id="PTHR32194:SF0">
    <property type="entry name" value="ATP-DEPENDENT PROTEASE SUBUNIT HSLV"/>
    <property type="match status" value="1"/>
</dbReference>
<comment type="function">
    <text evidence="8">Component of the proteasome, a multicatalytic proteinase complex which is characterized by its ability to cleave peptides with Arg, Phe, Tyr, Leu, and Glu adjacent to the leaving group at neutral or slightly basic pH. The proteasome has an ATP-dependent proteolytic activity.</text>
</comment>
<dbReference type="InterPro" id="IPR023333">
    <property type="entry name" value="Proteasome_suB-type"/>
</dbReference>
<comment type="subcellular location">
    <subcellularLocation>
        <location evidence="8">Cytoplasm</location>
    </subcellularLocation>
    <subcellularLocation>
        <location evidence="8">Nucleus</location>
    </subcellularLocation>
</comment>
<dbReference type="Pfam" id="PF00227">
    <property type="entry name" value="Proteasome"/>
    <property type="match status" value="1"/>
</dbReference>
<dbReference type="GO" id="GO:0004298">
    <property type="term" value="F:threonine-type endopeptidase activity"/>
    <property type="evidence" value="ECO:0007669"/>
    <property type="project" value="UniProtKB-KW"/>
</dbReference>
<dbReference type="InterPro" id="IPR000243">
    <property type="entry name" value="Pept_T1A_subB"/>
</dbReference>
<dbReference type="Proteomes" id="UP000054524">
    <property type="component" value="Unassembled WGS sequence"/>
</dbReference>
<dbReference type="OrthoDB" id="7854943at2759"/>
<evidence type="ECO:0000256" key="1">
    <source>
        <dbReference type="ARBA" id="ARBA00001198"/>
    </source>
</evidence>
<evidence type="ECO:0000256" key="3">
    <source>
        <dbReference type="ARBA" id="ARBA00022670"/>
    </source>
</evidence>
<organism evidence="9">
    <name type="scientific">Nematocida ausubeli (strain ATCC PRA-371 / ERTm2)</name>
    <name type="common">Nematode killer fungus</name>
    <dbReference type="NCBI Taxonomy" id="1913371"/>
    <lineage>
        <taxon>Eukaryota</taxon>
        <taxon>Fungi</taxon>
        <taxon>Fungi incertae sedis</taxon>
        <taxon>Microsporidia</taxon>
        <taxon>Nematocida</taxon>
    </lineage>
</organism>
<dbReference type="EMBL" id="JH604633">
    <property type="protein sequence ID" value="EHY66902.1"/>
    <property type="molecule type" value="Genomic_DNA"/>
</dbReference>
<reference evidence="10 11" key="3">
    <citation type="journal article" date="2014" name="Genome Announc.">
        <title>Genome Sequence of the Microsporidian Species Nematocida sp1 Strain ERTm6 (ATCC PRA-372).</title>
        <authorList>
            <person name="Bakowski M.A."/>
            <person name="Priest M."/>
            <person name="Young S."/>
            <person name="Cuomo C.A."/>
            <person name="Troemel E.R."/>
        </authorList>
    </citation>
    <scope>NUCLEOTIDE SEQUENCE [LARGE SCALE GENOMIC DNA]</scope>
    <source>
        <strain evidence="10 11">ERTm6</strain>
    </source>
</reference>
<evidence type="ECO:0000313" key="11">
    <source>
        <dbReference type="Proteomes" id="UP000054524"/>
    </source>
</evidence>
<accession>H8ZAC1</accession>
<gene>
    <name evidence="9" type="ORF">NERG_00542</name>
    <name evidence="10" type="ORF">NESG_02448</name>
</gene>
<dbReference type="Proteomes" id="UP000005622">
    <property type="component" value="Unassembled WGS sequence"/>
</dbReference>
<evidence type="ECO:0000256" key="6">
    <source>
        <dbReference type="ARBA" id="ARBA00022942"/>
    </source>
</evidence>
<dbReference type="Gene3D" id="3.60.20.10">
    <property type="entry name" value="Glutamine Phosphoribosylpyrophosphate, subunit 1, domain 1"/>
    <property type="match status" value="1"/>
</dbReference>
<reference evidence="9" key="1">
    <citation type="submission" date="2011-03" db="EMBL/GenBank/DDBJ databases">
        <title>The Genome Sequence of Nematocida sp1 strain ERTm2.</title>
        <authorList>
            <consortium name="The Broad Institute Genome Sequencing Platform"/>
            <consortium name="The Broad Institute Genome Sequencing Center for Infectious Disease"/>
            <person name="Cuomo C."/>
            <person name="Troemel E."/>
            <person name="Young S.K."/>
            <person name="Zeng Q."/>
            <person name="Gargeya S."/>
            <person name="Fitzgerald M."/>
            <person name="Haas B."/>
            <person name="Abouelleil A."/>
            <person name="Alvarado L."/>
            <person name="Arachchi H.M."/>
            <person name="Berlin A."/>
            <person name="Brown A."/>
            <person name="Chapman S.B."/>
            <person name="Chen Z."/>
            <person name="Dunbar C."/>
            <person name="Freedman E."/>
            <person name="Gearin G."/>
            <person name="Gellesch M."/>
            <person name="Goldberg J."/>
            <person name="Griggs A."/>
            <person name="Gujja S."/>
            <person name="Heilman E.R."/>
            <person name="Heiman D."/>
            <person name="Howarth C."/>
            <person name="Larson L."/>
            <person name="Lui A."/>
            <person name="MacDonald P.J.P."/>
            <person name="Mehta T."/>
            <person name="Montmayeur A."/>
            <person name="Murphy C."/>
            <person name="Neiman D."/>
            <person name="Pearson M."/>
            <person name="Priest M."/>
            <person name="Roberts A."/>
            <person name="Saif S."/>
            <person name="Shea T."/>
            <person name="Shenoy N."/>
            <person name="Sisk P."/>
            <person name="Stolte C."/>
            <person name="Sykes S."/>
            <person name="White J."/>
            <person name="Yandava C."/>
            <person name="Wortman J."/>
            <person name="Nusbaum C."/>
            <person name="Birren B."/>
        </authorList>
    </citation>
    <scope>NUCLEOTIDE SEQUENCE</scope>
    <source>
        <strain evidence="9">ERTm2</strain>
    </source>
</reference>
<comment type="subunit">
    <text evidence="8">Component of the proteasome complex.</text>
</comment>
<evidence type="ECO:0000256" key="5">
    <source>
        <dbReference type="ARBA" id="ARBA00022801"/>
    </source>
</evidence>
<protein>
    <recommendedName>
        <fullName evidence="8">Proteasome subunit beta</fullName>
    </recommendedName>
</protein>
<dbReference type="GO" id="GO:0051603">
    <property type="term" value="P:proteolysis involved in protein catabolic process"/>
    <property type="evidence" value="ECO:0007669"/>
    <property type="project" value="InterPro"/>
</dbReference>
<name>H8ZAC1_NEMA1</name>
<evidence type="ECO:0000256" key="4">
    <source>
        <dbReference type="ARBA" id="ARBA00022698"/>
    </source>
</evidence>
<comment type="similarity">
    <text evidence="8">Belongs to the peptidase T1B family.</text>
</comment>
<dbReference type="PROSITE" id="PS00854">
    <property type="entry name" value="PROTEASOME_BETA_1"/>
    <property type="match status" value="1"/>
</dbReference>
<dbReference type="STRING" id="944018.H8ZAC1"/>
<keyword evidence="8" id="KW-0539">Nucleus</keyword>
<evidence type="ECO:0000313" key="10">
    <source>
        <dbReference type="EMBL" id="KFG25126.1"/>
    </source>
</evidence>
<keyword evidence="3" id="KW-0645">Protease</keyword>
<evidence type="ECO:0000256" key="2">
    <source>
        <dbReference type="ARBA" id="ARBA00022490"/>
    </source>
</evidence>
<keyword evidence="5" id="KW-0378">Hydrolase</keyword>
<dbReference type="AlphaFoldDB" id="H8ZAC1"/>
<dbReference type="PRINTS" id="PR00141">
    <property type="entry name" value="PROTEASOME"/>
</dbReference>
<sequence length="217" mass="23089">MLREGSHGEESAGNNQAVSLGTTIIGVKYKDGVILGADTRTSMGTYVSNRVSRKITKLMDNVYTCRCGSAADTQAISEYAKKIMNMGVFCHSQRPLVKDVAVSMKKIVWDATDQGVMAGFIVAGVDETGGHIFSIPLGGALIEQNWSVAGSGSSYITGLGDSAFKEGMTKEEAVEFVRKMVSHAIYRDNSSGGCVRMMIITEGGTEEITVLGNEVAV</sequence>
<reference evidence="10" key="2">
    <citation type="submission" date="2012-10" db="EMBL/GenBank/DDBJ databases">
        <authorList>
            <consortium name="The Broad Institute Genome Sequencing Platform"/>
            <consortium name="The Broad Institute Genome Sequencing Center for Infectious Disease"/>
            <person name="Cuomo C."/>
            <person name="Troemel E."/>
            <person name="Walker B."/>
            <person name="Young S.K."/>
            <person name="Zeng Q."/>
            <person name="Gargeya S."/>
            <person name="Fitzgerald M."/>
            <person name="Haas B."/>
            <person name="Abouelleil A."/>
            <person name="Alvarado L."/>
            <person name="Arachchi H.M."/>
            <person name="Berlin A.M."/>
            <person name="Chapman S.B."/>
            <person name="Goldberg J."/>
            <person name="Griggs A."/>
            <person name="Gujja S."/>
            <person name="Hansen M."/>
            <person name="Howarth C."/>
            <person name="Imamovic A."/>
            <person name="Larimer J."/>
            <person name="McCowan C."/>
            <person name="Murphy C."/>
            <person name="Neiman D."/>
            <person name="Pearson M."/>
            <person name="Priest M."/>
            <person name="Roberts A."/>
            <person name="Saif S."/>
            <person name="Shea T."/>
            <person name="Sisk P."/>
            <person name="Sykes S."/>
            <person name="Wortman J."/>
            <person name="Nusbaum C."/>
            <person name="Birren B."/>
        </authorList>
    </citation>
    <scope>NUCLEOTIDE SEQUENCE</scope>
    <source>
        <strain evidence="10">ERTm6</strain>
    </source>
</reference>
<dbReference type="InterPro" id="IPR016050">
    <property type="entry name" value="Proteasome_bsu_CS"/>
</dbReference>
<dbReference type="SUPFAM" id="SSF56235">
    <property type="entry name" value="N-terminal nucleophile aminohydrolases (Ntn hydrolases)"/>
    <property type="match status" value="1"/>
</dbReference>
<dbReference type="MEROPS" id="T01.010"/>